<accession>A0A364K4N2</accession>
<dbReference type="EMBL" id="QJKK01000004">
    <property type="protein sequence ID" value="RAL24330.1"/>
    <property type="molecule type" value="Genomic_DNA"/>
</dbReference>
<dbReference type="GO" id="GO:0009486">
    <property type="term" value="F:cytochrome bo3 ubiquinol oxidase activity"/>
    <property type="evidence" value="ECO:0007669"/>
    <property type="project" value="TreeGrafter"/>
</dbReference>
<keyword evidence="6 7" id="KW-0472">Membrane</keyword>
<dbReference type="GO" id="GO:0005886">
    <property type="term" value="C:plasma membrane"/>
    <property type="evidence" value="ECO:0007669"/>
    <property type="project" value="UniProtKB-SubCell"/>
</dbReference>
<dbReference type="InterPro" id="IPR005171">
    <property type="entry name" value="Cyt_c_oxidase_su4_prok"/>
</dbReference>
<dbReference type="GO" id="GO:0009319">
    <property type="term" value="C:cytochrome o ubiquinol oxidase complex"/>
    <property type="evidence" value="ECO:0007669"/>
    <property type="project" value="TreeGrafter"/>
</dbReference>
<evidence type="ECO:0000256" key="5">
    <source>
        <dbReference type="ARBA" id="ARBA00022989"/>
    </source>
</evidence>
<dbReference type="GO" id="GO:0015990">
    <property type="term" value="P:electron transport coupled proton transport"/>
    <property type="evidence" value="ECO:0007669"/>
    <property type="project" value="TreeGrafter"/>
</dbReference>
<keyword evidence="3" id="KW-1003">Cell membrane</keyword>
<keyword evidence="9" id="KW-1185">Reference proteome</keyword>
<keyword evidence="5 7" id="KW-1133">Transmembrane helix</keyword>
<evidence type="ECO:0000256" key="1">
    <source>
        <dbReference type="ARBA" id="ARBA00004651"/>
    </source>
</evidence>
<name>A0A364K4N2_9BACL</name>
<dbReference type="AlphaFoldDB" id="A0A364K4N2"/>
<proteinExistence type="inferred from homology"/>
<dbReference type="Proteomes" id="UP000251213">
    <property type="component" value="Unassembled WGS sequence"/>
</dbReference>
<organism evidence="8 9">
    <name type="scientific">Thermoflavimicrobium daqui</name>
    <dbReference type="NCBI Taxonomy" id="2137476"/>
    <lineage>
        <taxon>Bacteria</taxon>
        <taxon>Bacillati</taxon>
        <taxon>Bacillota</taxon>
        <taxon>Bacilli</taxon>
        <taxon>Bacillales</taxon>
        <taxon>Thermoactinomycetaceae</taxon>
        <taxon>Thermoflavimicrobium</taxon>
    </lineage>
</organism>
<evidence type="ECO:0000256" key="7">
    <source>
        <dbReference type="SAM" id="Phobius"/>
    </source>
</evidence>
<comment type="caution">
    <text evidence="8">The sequence shown here is derived from an EMBL/GenBank/DDBJ whole genome shotgun (WGS) entry which is preliminary data.</text>
</comment>
<comment type="similarity">
    <text evidence="2">Belongs to the cytochrome c oxidase bacterial subunit 4 family.</text>
</comment>
<comment type="subcellular location">
    <subcellularLocation>
        <location evidence="1">Cell membrane</location>
        <topology evidence="1">Multi-pass membrane protein</topology>
    </subcellularLocation>
</comment>
<dbReference type="OrthoDB" id="2989516at2"/>
<feature type="transmembrane region" description="Helical" evidence="7">
    <location>
        <begin position="24"/>
        <end position="42"/>
    </location>
</feature>
<sequence>MSQNTNQNTTNTTSHKQEGAGKHILAFIVMIALTAVSFYLVMNNVVPKNMILPFLLILAAVQVFLQLFIFMHLNQKGSSYYTVFMIAGILIAVISGAGIMLM</sequence>
<feature type="transmembrane region" description="Helical" evidence="7">
    <location>
        <begin position="54"/>
        <end position="73"/>
    </location>
</feature>
<dbReference type="Pfam" id="PF03626">
    <property type="entry name" value="COX4_pro"/>
    <property type="match status" value="1"/>
</dbReference>
<protein>
    <submittedName>
        <fullName evidence="8">Cytochrome-c oxidase</fullName>
    </submittedName>
</protein>
<evidence type="ECO:0000256" key="4">
    <source>
        <dbReference type="ARBA" id="ARBA00022692"/>
    </source>
</evidence>
<evidence type="ECO:0000256" key="2">
    <source>
        <dbReference type="ARBA" id="ARBA00008079"/>
    </source>
</evidence>
<evidence type="ECO:0000313" key="9">
    <source>
        <dbReference type="Proteomes" id="UP000251213"/>
    </source>
</evidence>
<reference evidence="8 9" key="1">
    <citation type="submission" date="2018-06" db="EMBL/GenBank/DDBJ databases">
        <title>Thermoflavimicrobium daqus sp. nov., a thermophilic microbe isolated from Moutai-flavour Daqu.</title>
        <authorList>
            <person name="Wang X."/>
            <person name="Zhou H."/>
        </authorList>
    </citation>
    <scope>NUCLEOTIDE SEQUENCE [LARGE SCALE GENOMIC DNA]</scope>
    <source>
        <strain evidence="8 9">FBKL4.011</strain>
    </source>
</reference>
<feature type="transmembrane region" description="Helical" evidence="7">
    <location>
        <begin position="79"/>
        <end position="101"/>
    </location>
</feature>
<dbReference type="GO" id="GO:0019646">
    <property type="term" value="P:aerobic electron transport chain"/>
    <property type="evidence" value="ECO:0007669"/>
    <property type="project" value="TreeGrafter"/>
</dbReference>
<evidence type="ECO:0000313" key="8">
    <source>
        <dbReference type="EMBL" id="RAL24330.1"/>
    </source>
</evidence>
<keyword evidence="4 7" id="KW-0812">Transmembrane</keyword>
<dbReference type="InterPro" id="IPR050968">
    <property type="entry name" value="Cytochrome_c_oxidase_bac_sub4"/>
</dbReference>
<dbReference type="RefSeq" id="WP_113658700.1">
    <property type="nucleotide sequence ID" value="NZ_KZ845666.1"/>
</dbReference>
<gene>
    <name evidence="8" type="ORF">DL897_08345</name>
</gene>
<dbReference type="PANTHER" id="PTHR36835">
    <property type="entry name" value="CYTOCHROME BO(3) UBIQUINOL OXIDASE SUBUNIT 4"/>
    <property type="match status" value="1"/>
</dbReference>
<dbReference type="PANTHER" id="PTHR36835:SF1">
    <property type="entry name" value="CYTOCHROME BO(3) UBIQUINOL OXIDASE SUBUNIT 4"/>
    <property type="match status" value="1"/>
</dbReference>
<evidence type="ECO:0000256" key="6">
    <source>
        <dbReference type="ARBA" id="ARBA00023136"/>
    </source>
</evidence>
<dbReference type="GO" id="GO:0015078">
    <property type="term" value="F:proton transmembrane transporter activity"/>
    <property type="evidence" value="ECO:0007669"/>
    <property type="project" value="TreeGrafter"/>
</dbReference>
<reference evidence="8 9" key="2">
    <citation type="submission" date="2018-06" db="EMBL/GenBank/DDBJ databases">
        <authorList>
            <person name="Zhirakovskaya E."/>
        </authorList>
    </citation>
    <scope>NUCLEOTIDE SEQUENCE [LARGE SCALE GENOMIC DNA]</scope>
    <source>
        <strain evidence="8 9">FBKL4.011</strain>
    </source>
</reference>
<evidence type="ECO:0000256" key="3">
    <source>
        <dbReference type="ARBA" id="ARBA00022475"/>
    </source>
</evidence>